<protein>
    <submittedName>
        <fullName evidence="1">Uncharacterized protein</fullName>
    </submittedName>
</protein>
<reference evidence="1 2" key="1">
    <citation type="journal article" date="2012" name="Eukaryot. Cell">
        <title>Genome sequence of the fungus Glarea lozoyensis: the first genome sequence of a species from the Helotiaceae family.</title>
        <authorList>
            <person name="Youssar L."/>
            <person name="Gruening B.A."/>
            <person name="Erxleben A."/>
            <person name="Guenther S."/>
            <person name="Huettel W."/>
        </authorList>
    </citation>
    <scope>NUCLEOTIDE SEQUENCE [LARGE SCALE GENOMIC DNA]</scope>
    <source>
        <strain evidence="2">ATCC 74030 / MF5533</strain>
    </source>
</reference>
<organism evidence="1 2">
    <name type="scientific">Glarea lozoyensis (strain ATCC 74030 / MF5533)</name>
    <dbReference type="NCBI Taxonomy" id="1104152"/>
    <lineage>
        <taxon>Eukaryota</taxon>
        <taxon>Fungi</taxon>
        <taxon>Dikarya</taxon>
        <taxon>Ascomycota</taxon>
        <taxon>Pezizomycotina</taxon>
        <taxon>Leotiomycetes</taxon>
        <taxon>Helotiales</taxon>
        <taxon>Helotiaceae</taxon>
        <taxon>Glarea</taxon>
    </lineage>
</organism>
<accession>H0EIL1</accession>
<dbReference type="AlphaFoldDB" id="H0EIL1"/>
<dbReference type="Proteomes" id="UP000005446">
    <property type="component" value="Unassembled WGS sequence"/>
</dbReference>
<dbReference type="InParanoid" id="H0EIL1"/>
<keyword evidence="2" id="KW-1185">Reference proteome</keyword>
<dbReference type="EMBL" id="AGUE01000047">
    <property type="protein sequence ID" value="EHL01732.1"/>
    <property type="molecule type" value="Genomic_DNA"/>
</dbReference>
<evidence type="ECO:0000313" key="2">
    <source>
        <dbReference type="Proteomes" id="UP000005446"/>
    </source>
</evidence>
<comment type="caution">
    <text evidence="1">The sequence shown here is derived from an EMBL/GenBank/DDBJ whole genome shotgun (WGS) entry which is preliminary data.</text>
</comment>
<dbReference type="HOGENOM" id="CLU_3377226_0_0_1"/>
<proteinExistence type="predicted"/>
<sequence>MRVMEEVDVRRSLGFFMSSDILLSSLGVRHLVEY</sequence>
<name>H0EIL1_GLAL7</name>
<gene>
    <name evidence="1" type="ORF">M7I_2371</name>
</gene>
<evidence type="ECO:0000313" key="1">
    <source>
        <dbReference type="EMBL" id="EHL01732.1"/>
    </source>
</evidence>